<accession>A0A5C6U1Y9</accession>
<dbReference type="AlphaFoldDB" id="A0A5C6U1Y9"/>
<proteinExistence type="predicted"/>
<dbReference type="Proteomes" id="UP000321832">
    <property type="component" value="Unassembled WGS sequence"/>
</dbReference>
<name>A0A5C6U1Y9_9BURK</name>
<reference evidence="1 2" key="1">
    <citation type="submission" date="2019-08" db="EMBL/GenBank/DDBJ databases">
        <authorList>
            <person name="Khan S.A."/>
            <person name="Jeon C.O."/>
            <person name="Jeong S.E."/>
        </authorList>
    </citation>
    <scope>NUCLEOTIDE SEQUENCE [LARGE SCALE GENOMIC DNA]</scope>
    <source>
        <strain evidence="2">IMCC1728</strain>
    </source>
</reference>
<organism evidence="1 2">
    <name type="scientific">Piscinibacter aquaticus</name>
    <dbReference type="NCBI Taxonomy" id="392597"/>
    <lineage>
        <taxon>Bacteria</taxon>
        <taxon>Pseudomonadati</taxon>
        <taxon>Pseudomonadota</taxon>
        <taxon>Betaproteobacteria</taxon>
        <taxon>Burkholderiales</taxon>
        <taxon>Sphaerotilaceae</taxon>
        <taxon>Piscinibacter</taxon>
    </lineage>
</organism>
<gene>
    <name evidence="1" type="ORF">FSC37_17175</name>
</gene>
<sequence>MVVTTLIQEDTSIRSGMPLDTATRLRLATRIHFALLRHYGQKVEISALMKTEGEVREAIWVCEASGDSELAAMARQLRMANEAPATGTVVQDTMALVGRHLRLRRVAPAGTRCEA</sequence>
<keyword evidence="2" id="KW-1185">Reference proteome</keyword>
<comment type="caution">
    <text evidence="1">The sequence shown here is derived from an EMBL/GenBank/DDBJ whole genome shotgun (WGS) entry which is preliminary data.</text>
</comment>
<evidence type="ECO:0000313" key="1">
    <source>
        <dbReference type="EMBL" id="TXC66894.1"/>
    </source>
</evidence>
<evidence type="ECO:0000313" key="2">
    <source>
        <dbReference type="Proteomes" id="UP000321832"/>
    </source>
</evidence>
<dbReference type="EMBL" id="VOPW01000001">
    <property type="protein sequence ID" value="TXC66894.1"/>
    <property type="molecule type" value="Genomic_DNA"/>
</dbReference>
<protein>
    <submittedName>
        <fullName evidence="1">Uncharacterized protein</fullName>
    </submittedName>
</protein>